<dbReference type="EMBL" id="JADOUF010000001">
    <property type="protein sequence ID" value="MBG6139934.1"/>
    <property type="molecule type" value="Genomic_DNA"/>
</dbReference>
<organism evidence="2 3">
    <name type="scientific">Longispora fulva</name>
    <dbReference type="NCBI Taxonomy" id="619741"/>
    <lineage>
        <taxon>Bacteria</taxon>
        <taxon>Bacillati</taxon>
        <taxon>Actinomycetota</taxon>
        <taxon>Actinomycetes</taxon>
        <taxon>Micromonosporales</taxon>
        <taxon>Micromonosporaceae</taxon>
        <taxon>Longispora</taxon>
    </lineage>
</organism>
<evidence type="ECO:0000313" key="2">
    <source>
        <dbReference type="EMBL" id="MBG6139934.1"/>
    </source>
</evidence>
<name>A0A8J7GWB5_9ACTN</name>
<dbReference type="SMART" id="SM00530">
    <property type="entry name" value="HTH_XRE"/>
    <property type="match status" value="1"/>
</dbReference>
<dbReference type="Pfam" id="PF19054">
    <property type="entry name" value="DUF5753"/>
    <property type="match status" value="1"/>
</dbReference>
<reference evidence="2" key="1">
    <citation type="submission" date="2020-11" db="EMBL/GenBank/DDBJ databases">
        <title>Sequencing the genomes of 1000 actinobacteria strains.</title>
        <authorList>
            <person name="Klenk H.-P."/>
        </authorList>
    </citation>
    <scope>NUCLEOTIDE SEQUENCE</scope>
    <source>
        <strain evidence="2">DSM 45356</strain>
    </source>
</reference>
<dbReference type="GO" id="GO:0003677">
    <property type="term" value="F:DNA binding"/>
    <property type="evidence" value="ECO:0007669"/>
    <property type="project" value="InterPro"/>
</dbReference>
<gene>
    <name evidence="2" type="ORF">IW245_006128</name>
</gene>
<dbReference type="InterPro" id="IPR043917">
    <property type="entry name" value="DUF5753"/>
</dbReference>
<feature type="domain" description="HTH cro/C1-type" evidence="1">
    <location>
        <begin position="15"/>
        <end position="47"/>
    </location>
</feature>
<dbReference type="Proteomes" id="UP000622552">
    <property type="component" value="Unassembled WGS sequence"/>
</dbReference>
<dbReference type="SUPFAM" id="SSF47413">
    <property type="entry name" value="lambda repressor-like DNA-binding domains"/>
    <property type="match status" value="1"/>
</dbReference>
<dbReference type="Pfam" id="PF13560">
    <property type="entry name" value="HTH_31"/>
    <property type="match status" value="1"/>
</dbReference>
<keyword evidence="3" id="KW-1185">Reference proteome</keyword>
<comment type="caution">
    <text evidence="2">The sequence shown here is derived from an EMBL/GenBank/DDBJ whole genome shotgun (WGS) entry which is preliminary data.</text>
</comment>
<sequence length="294" mass="32829">MATPTFVTRQLGRRLREIRDECDFTLRDVGKYLGKDSTVISKMESGNVGVKRGDLLAFMEMYAIGHDSDLRAELIGMFEETIRVPWWGEYAEHASQGLLDLIWLEQHATSVGAYETDAIPGLLQTFEYAAAVIEAVPNLADDRRAGVLELRMRRQGLLTQTGRRPELTFVLAEAVLRQEFDDPEIMRNQLQHLLTVADQPGVILRVLPLPRGYRPGARGSFVLLEMPSPYPAVAYQETLVGTKLFIEASEIEIARSVYAGLIGQALSKARSSALIETLLEELDEQPAERELAKG</sequence>
<dbReference type="PROSITE" id="PS50943">
    <property type="entry name" value="HTH_CROC1"/>
    <property type="match status" value="1"/>
</dbReference>
<evidence type="ECO:0000313" key="3">
    <source>
        <dbReference type="Proteomes" id="UP000622552"/>
    </source>
</evidence>
<dbReference type="CDD" id="cd00093">
    <property type="entry name" value="HTH_XRE"/>
    <property type="match status" value="1"/>
</dbReference>
<dbReference type="Gene3D" id="1.10.260.40">
    <property type="entry name" value="lambda repressor-like DNA-binding domains"/>
    <property type="match status" value="1"/>
</dbReference>
<proteinExistence type="predicted"/>
<accession>A0A8J7GWB5</accession>
<protein>
    <submittedName>
        <fullName evidence="2">Transcriptional regulator with XRE-family HTH domain</fullName>
    </submittedName>
</protein>
<dbReference type="AlphaFoldDB" id="A0A8J7GWB5"/>
<evidence type="ECO:0000259" key="1">
    <source>
        <dbReference type="PROSITE" id="PS50943"/>
    </source>
</evidence>
<dbReference type="RefSeq" id="WP_197006542.1">
    <property type="nucleotide sequence ID" value="NZ_BONS01000006.1"/>
</dbReference>
<dbReference type="InterPro" id="IPR010982">
    <property type="entry name" value="Lambda_DNA-bd_dom_sf"/>
</dbReference>
<dbReference type="InterPro" id="IPR001387">
    <property type="entry name" value="Cro/C1-type_HTH"/>
</dbReference>